<dbReference type="AlphaFoldDB" id="A0A371EEP4"/>
<dbReference type="Proteomes" id="UP000257109">
    <property type="component" value="Unassembled WGS sequence"/>
</dbReference>
<dbReference type="OrthoDB" id="1746704at2759"/>
<evidence type="ECO:0000313" key="3">
    <source>
        <dbReference type="Proteomes" id="UP000257109"/>
    </source>
</evidence>
<keyword evidence="3" id="KW-1185">Reference proteome</keyword>
<evidence type="ECO:0000313" key="2">
    <source>
        <dbReference type="EMBL" id="RDX64486.1"/>
    </source>
</evidence>
<dbReference type="InterPro" id="IPR054722">
    <property type="entry name" value="PolX-like_BBD"/>
</dbReference>
<dbReference type="PANTHER" id="PTHR34222">
    <property type="entry name" value="GAG_PRE-INTEGRS DOMAIN-CONTAINING PROTEIN"/>
    <property type="match status" value="1"/>
</dbReference>
<sequence>MDPLPTLKIVFSVVVQQERQRGPTRGKSYGGKNSSKVCTDCDKTRHTVETCYCKHGFSSNYFMKNNSSTVNYSAKDDMEHMEEEFNTTVDSYKSTPFTHEQYEKLISLIQHSLTLSPNLNLVINQMRISISNKSNHGTWILDSGASGHICSSINWFQSYFNIQPVNVKLPNGNHVLAKLARTVKAESGGGTIIEVAPLTTLPTRFPSTLASLPVLKTLSNRQLKMRNPTRHHKVKEECPGCSIKGRVKQEKTCVFNGSNNKGRFVQLVDPFFNTTRESPFQLKKYPKWLLFEFSNPEPVAEKPRPKSRVEEECQAEILTLLTTETTAAANLVVGWRTLMWLR</sequence>
<reference evidence="2" key="1">
    <citation type="submission" date="2018-05" db="EMBL/GenBank/DDBJ databases">
        <title>Draft genome of Mucuna pruriens seed.</title>
        <authorList>
            <person name="Nnadi N.E."/>
            <person name="Vos R."/>
            <person name="Hasami M.H."/>
            <person name="Devisetty U.K."/>
            <person name="Aguiy J.C."/>
        </authorList>
    </citation>
    <scope>NUCLEOTIDE SEQUENCE [LARGE SCALE GENOMIC DNA]</scope>
    <source>
        <strain evidence="2">JCA_2017</strain>
    </source>
</reference>
<dbReference type="EMBL" id="QJKJ01014360">
    <property type="protein sequence ID" value="RDX64486.1"/>
    <property type="molecule type" value="Genomic_DNA"/>
</dbReference>
<organism evidence="2 3">
    <name type="scientific">Mucuna pruriens</name>
    <name type="common">Velvet bean</name>
    <name type="synonym">Dolichos pruriens</name>
    <dbReference type="NCBI Taxonomy" id="157652"/>
    <lineage>
        <taxon>Eukaryota</taxon>
        <taxon>Viridiplantae</taxon>
        <taxon>Streptophyta</taxon>
        <taxon>Embryophyta</taxon>
        <taxon>Tracheophyta</taxon>
        <taxon>Spermatophyta</taxon>
        <taxon>Magnoliopsida</taxon>
        <taxon>eudicotyledons</taxon>
        <taxon>Gunneridae</taxon>
        <taxon>Pentapetalae</taxon>
        <taxon>rosids</taxon>
        <taxon>fabids</taxon>
        <taxon>Fabales</taxon>
        <taxon>Fabaceae</taxon>
        <taxon>Papilionoideae</taxon>
        <taxon>50 kb inversion clade</taxon>
        <taxon>NPAAA clade</taxon>
        <taxon>indigoferoid/millettioid clade</taxon>
        <taxon>Phaseoleae</taxon>
        <taxon>Mucuna</taxon>
    </lineage>
</organism>
<proteinExistence type="predicted"/>
<name>A0A371EEP4_MUCPR</name>
<accession>A0A371EEP4</accession>
<gene>
    <name evidence="2" type="ORF">CR513_56953</name>
</gene>
<evidence type="ECO:0000259" key="1">
    <source>
        <dbReference type="Pfam" id="PF22936"/>
    </source>
</evidence>
<dbReference type="Pfam" id="PF22936">
    <property type="entry name" value="Pol_BBD"/>
    <property type="match status" value="1"/>
</dbReference>
<comment type="caution">
    <text evidence="2">The sequence shown here is derived from an EMBL/GenBank/DDBJ whole genome shotgun (WGS) entry which is preliminary data.</text>
</comment>
<dbReference type="PANTHER" id="PTHR34222:SF99">
    <property type="entry name" value="PROTEIN, PUTATIVE-RELATED"/>
    <property type="match status" value="1"/>
</dbReference>
<feature type="domain" description="Retrovirus-related Pol polyprotein from transposon TNT 1-94-like beta-barrel" evidence="1">
    <location>
        <begin position="139"/>
        <end position="190"/>
    </location>
</feature>
<protein>
    <recommendedName>
        <fullName evidence="1">Retrovirus-related Pol polyprotein from transposon TNT 1-94-like beta-barrel domain-containing protein</fullName>
    </recommendedName>
</protein>
<feature type="non-terminal residue" evidence="2">
    <location>
        <position position="1"/>
    </location>
</feature>